<evidence type="ECO:0000256" key="3">
    <source>
        <dbReference type="ARBA" id="ARBA00022833"/>
    </source>
</evidence>
<keyword evidence="3" id="KW-0862">Zinc</keyword>
<dbReference type="CDD" id="cd21437">
    <property type="entry name" value="zf-HIT_ZNHIT1_like"/>
    <property type="match status" value="1"/>
</dbReference>
<feature type="region of interest" description="Disordered" evidence="5">
    <location>
        <begin position="1"/>
        <end position="20"/>
    </location>
</feature>
<dbReference type="InterPro" id="IPR039723">
    <property type="entry name" value="Vps71/ZNHIT1"/>
</dbReference>
<dbReference type="AlphaFoldDB" id="A0A2A9NRD7"/>
<dbReference type="EMBL" id="KZ301975">
    <property type="protein sequence ID" value="PFH53109.1"/>
    <property type="molecule type" value="Genomic_DNA"/>
</dbReference>
<evidence type="ECO:0000256" key="4">
    <source>
        <dbReference type="PROSITE-ProRule" id="PRU00453"/>
    </source>
</evidence>
<sequence>MAPKAREQHARRQAQSGLIRPLAPEVIAKRTKRHLEELEYSNYTEPTLLPYEDDDEGGRNAKGRARQTISDKRNLKIKGNSPAAKKKKSTMNVRTALLYRKNLSTWIEESNIATLNAEVPTYLTAVVSSSPYPPRVFCSVCGYRGHYKCRKCAMAYCDRNCESVHNETRCERRVI</sequence>
<evidence type="ECO:0000256" key="1">
    <source>
        <dbReference type="ARBA" id="ARBA00022723"/>
    </source>
</evidence>
<reference evidence="7 8" key="1">
    <citation type="submission" date="2014-02" db="EMBL/GenBank/DDBJ databases">
        <title>Transposable element dynamics among asymbiotic and ectomycorrhizal Amanita fungi.</title>
        <authorList>
            <consortium name="DOE Joint Genome Institute"/>
            <person name="Hess J."/>
            <person name="Skrede I."/>
            <person name="Wolfe B."/>
            <person name="LaButti K."/>
            <person name="Ohm R.A."/>
            <person name="Grigoriev I.V."/>
            <person name="Pringle A."/>
        </authorList>
    </citation>
    <scope>NUCLEOTIDE SEQUENCE [LARGE SCALE GENOMIC DNA]</scope>
    <source>
        <strain evidence="7 8">SKay4041</strain>
    </source>
</reference>
<dbReference type="STRING" id="703135.A0A2A9NRD7"/>
<evidence type="ECO:0000256" key="2">
    <source>
        <dbReference type="ARBA" id="ARBA00022771"/>
    </source>
</evidence>
<proteinExistence type="predicted"/>
<dbReference type="PROSITE" id="PS51083">
    <property type="entry name" value="ZF_HIT"/>
    <property type="match status" value="1"/>
</dbReference>
<keyword evidence="1" id="KW-0479">Metal-binding</keyword>
<organism evidence="7 8">
    <name type="scientific">Amanita thiersii Skay4041</name>
    <dbReference type="NCBI Taxonomy" id="703135"/>
    <lineage>
        <taxon>Eukaryota</taxon>
        <taxon>Fungi</taxon>
        <taxon>Dikarya</taxon>
        <taxon>Basidiomycota</taxon>
        <taxon>Agaricomycotina</taxon>
        <taxon>Agaricomycetes</taxon>
        <taxon>Agaricomycetidae</taxon>
        <taxon>Agaricales</taxon>
        <taxon>Pluteineae</taxon>
        <taxon>Amanitaceae</taxon>
        <taxon>Amanita</taxon>
    </lineage>
</organism>
<feature type="region of interest" description="Disordered" evidence="5">
    <location>
        <begin position="46"/>
        <end position="66"/>
    </location>
</feature>
<accession>A0A2A9NRD7</accession>
<evidence type="ECO:0000313" key="7">
    <source>
        <dbReference type="EMBL" id="PFH53109.1"/>
    </source>
</evidence>
<name>A0A2A9NRD7_9AGAR</name>
<feature type="compositionally biased region" description="Basic and acidic residues" evidence="5">
    <location>
        <begin position="1"/>
        <end position="10"/>
    </location>
</feature>
<dbReference type="PANTHER" id="PTHR13093">
    <property type="entry name" value="ZINC FINGER HIT DOMAIN CONTAINING PROTEIN 1"/>
    <property type="match status" value="1"/>
</dbReference>
<dbReference type="Pfam" id="PF04438">
    <property type="entry name" value="zf-HIT"/>
    <property type="match status" value="1"/>
</dbReference>
<dbReference type="GO" id="GO:0008270">
    <property type="term" value="F:zinc ion binding"/>
    <property type="evidence" value="ECO:0007669"/>
    <property type="project" value="UniProtKB-UniRule"/>
</dbReference>
<dbReference type="GO" id="GO:0006338">
    <property type="term" value="P:chromatin remodeling"/>
    <property type="evidence" value="ECO:0007669"/>
    <property type="project" value="InterPro"/>
</dbReference>
<dbReference type="GO" id="GO:0005634">
    <property type="term" value="C:nucleus"/>
    <property type="evidence" value="ECO:0007669"/>
    <property type="project" value="UniProtKB-ARBA"/>
</dbReference>
<evidence type="ECO:0000256" key="5">
    <source>
        <dbReference type="SAM" id="MobiDB-lite"/>
    </source>
</evidence>
<dbReference type="Proteomes" id="UP000242287">
    <property type="component" value="Unassembled WGS sequence"/>
</dbReference>
<keyword evidence="8" id="KW-1185">Reference proteome</keyword>
<evidence type="ECO:0000313" key="8">
    <source>
        <dbReference type="Proteomes" id="UP000242287"/>
    </source>
</evidence>
<feature type="domain" description="HIT-type" evidence="6">
    <location>
        <begin position="138"/>
        <end position="170"/>
    </location>
</feature>
<protein>
    <recommendedName>
        <fullName evidence="6">HIT-type domain-containing protein</fullName>
    </recommendedName>
</protein>
<dbReference type="InterPro" id="IPR007529">
    <property type="entry name" value="Znf_HIT"/>
</dbReference>
<keyword evidence="2 4" id="KW-0863">Zinc-finger</keyword>
<evidence type="ECO:0000259" key="6">
    <source>
        <dbReference type="PROSITE" id="PS51083"/>
    </source>
</evidence>
<gene>
    <name evidence="7" type="ORF">AMATHDRAFT_73636</name>
</gene>
<dbReference type="OrthoDB" id="74807at2759"/>